<dbReference type="EMBL" id="BMDG01000023">
    <property type="protein sequence ID" value="GGI12234.1"/>
    <property type="molecule type" value="Genomic_DNA"/>
</dbReference>
<evidence type="ECO:0000313" key="2">
    <source>
        <dbReference type="Proteomes" id="UP000632535"/>
    </source>
</evidence>
<comment type="caution">
    <text evidence="1">The sequence shown here is derived from an EMBL/GenBank/DDBJ whole genome shotgun (WGS) entry which is preliminary data.</text>
</comment>
<gene>
    <name evidence="1" type="ORF">GCM10007368_40140</name>
</gene>
<dbReference type="Proteomes" id="UP000632535">
    <property type="component" value="Unassembled WGS sequence"/>
</dbReference>
<accession>A0ABQ2BC67</accession>
<protein>
    <submittedName>
        <fullName evidence="1">Uncharacterized protein</fullName>
    </submittedName>
</protein>
<proteinExistence type="predicted"/>
<reference evidence="2" key="1">
    <citation type="journal article" date="2019" name="Int. J. Syst. Evol. Microbiol.">
        <title>The Global Catalogue of Microorganisms (GCM) 10K type strain sequencing project: providing services to taxonomists for standard genome sequencing and annotation.</title>
        <authorList>
            <consortium name="The Broad Institute Genomics Platform"/>
            <consortium name="The Broad Institute Genome Sequencing Center for Infectious Disease"/>
            <person name="Wu L."/>
            <person name="Ma J."/>
        </authorList>
    </citation>
    <scope>NUCLEOTIDE SEQUENCE [LARGE SCALE GENOMIC DNA]</scope>
    <source>
        <strain evidence="2">CCM 8653</strain>
    </source>
</reference>
<keyword evidence="2" id="KW-1185">Reference proteome</keyword>
<name>A0ABQ2BC67_9MICO</name>
<evidence type="ECO:0000313" key="1">
    <source>
        <dbReference type="EMBL" id="GGI12234.1"/>
    </source>
</evidence>
<organism evidence="1 2">
    <name type="scientific">Isoptericola cucumis</name>
    <dbReference type="NCBI Taxonomy" id="1776856"/>
    <lineage>
        <taxon>Bacteria</taxon>
        <taxon>Bacillati</taxon>
        <taxon>Actinomycetota</taxon>
        <taxon>Actinomycetes</taxon>
        <taxon>Micrococcales</taxon>
        <taxon>Promicromonosporaceae</taxon>
        <taxon>Isoptericola</taxon>
    </lineage>
</organism>
<sequence>MSIDYACRPRLRSRLTQGGLTWPWNPWSFGGRVSHPSFATHACILTRVGSTTRSPCGFTAHTTLPYPPTHLNNHPKADAGLECECHGFGGVLEPRYIVGAESLDQ</sequence>